<dbReference type="OrthoDB" id="2548233at2759"/>
<keyword evidence="3" id="KW-1185">Reference proteome</keyword>
<dbReference type="PANTHER" id="PTHR42034">
    <property type="entry name" value="CHROMOSOME 7, WHOLE GENOME SHOTGUN SEQUENCE-RELATED"/>
    <property type="match status" value="1"/>
</dbReference>
<dbReference type="AlphaFoldDB" id="A0A175W6N5"/>
<dbReference type="Gene3D" id="3.30.559.10">
    <property type="entry name" value="Chloramphenicol acetyltransferase-like domain"/>
    <property type="match status" value="1"/>
</dbReference>
<reference evidence="2 3" key="1">
    <citation type="journal article" date="2016" name="Genome Announc.">
        <title>Genome Sequence of Madurella mycetomatis mm55, Isolated from a Human Mycetoma Case in Sudan.</title>
        <authorList>
            <person name="Smit S."/>
            <person name="Derks M.F."/>
            <person name="Bervoets S."/>
            <person name="Fahal A."/>
            <person name="van Leeuwen W."/>
            <person name="van Belkum A."/>
            <person name="van de Sande W.W."/>
        </authorList>
    </citation>
    <scope>NUCLEOTIDE SEQUENCE [LARGE SCALE GENOMIC DNA]</scope>
    <source>
        <strain evidence="3">mm55</strain>
    </source>
</reference>
<feature type="compositionally biased region" description="Low complexity" evidence="1">
    <location>
        <begin position="176"/>
        <end position="186"/>
    </location>
</feature>
<evidence type="ECO:0000256" key="1">
    <source>
        <dbReference type="SAM" id="MobiDB-lite"/>
    </source>
</evidence>
<name>A0A175W6N5_9PEZI</name>
<organism evidence="2 3">
    <name type="scientific">Madurella mycetomatis</name>
    <dbReference type="NCBI Taxonomy" id="100816"/>
    <lineage>
        <taxon>Eukaryota</taxon>
        <taxon>Fungi</taxon>
        <taxon>Dikarya</taxon>
        <taxon>Ascomycota</taxon>
        <taxon>Pezizomycotina</taxon>
        <taxon>Sordariomycetes</taxon>
        <taxon>Sordariomycetidae</taxon>
        <taxon>Sordariales</taxon>
        <taxon>Sordariales incertae sedis</taxon>
        <taxon>Madurella</taxon>
    </lineage>
</organism>
<dbReference type="EMBL" id="LCTW02000095">
    <property type="protein sequence ID" value="KXX79169.1"/>
    <property type="molecule type" value="Genomic_DNA"/>
</dbReference>
<accession>A0A175W6N5</accession>
<comment type="caution">
    <text evidence="2">The sequence shown here is derived from an EMBL/GenBank/DDBJ whole genome shotgun (WGS) entry which is preliminary data.</text>
</comment>
<evidence type="ECO:0000313" key="2">
    <source>
        <dbReference type="EMBL" id="KXX79169.1"/>
    </source>
</evidence>
<proteinExistence type="predicted"/>
<dbReference type="SUPFAM" id="SSF52777">
    <property type="entry name" value="CoA-dependent acyltransferases"/>
    <property type="match status" value="1"/>
</dbReference>
<gene>
    <name evidence="2" type="ORF">MMYC01_204838</name>
</gene>
<evidence type="ECO:0000313" key="3">
    <source>
        <dbReference type="Proteomes" id="UP000078237"/>
    </source>
</evidence>
<dbReference type="Proteomes" id="UP000078237">
    <property type="component" value="Unassembled WGS sequence"/>
</dbReference>
<dbReference type="InterPro" id="IPR023213">
    <property type="entry name" value="CAT-like_dom_sf"/>
</dbReference>
<sequence length="466" mass="51589">MNTTENNSKDPLGEDFSDFEQVYLNMSRAFSHLGKEHWGIYCICSLRYNAPTGTTASVVLRNVWMQLLVEYPGLGMVPVGHRKQHLQLDEAGILSWAQNTFFVSDLGSGDVIAEAKPRDLPSLYYLPASSEVVLLIQHWRADALGSCMLLDRLFEIMAGSNNAPSPRHQFPPSLPSPSLESAAGASEAEDPEMQTYARKWIDDFHARAVNAGGLPFQGDSTTPPSRPARYELAFTPDQTRAITTACKTLQVSVTAAIHTALARTVFSYLGEAECQVGYTTVMAVNMRPHLPAPYNSKAHACACYVTSITPTVPYDSGFSDAARALTNEYRNWWSEKFMRSLRWIYKYHLAKLSAAPRRPAANGTSAAAPVKPPSGVTLSSLGVVERHLRGEYGPNLQVDEFRFGVSMQTRQMLLYAWTFKGRLTLSLCYNEAYYSEAMARDVVAQVAAQLERGLEIVKRVSIVQVP</sequence>
<dbReference type="VEuPathDB" id="FungiDB:MMYC01_204838"/>
<feature type="region of interest" description="Disordered" evidence="1">
    <location>
        <begin position="164"/>
        <end position="188"/>
    </location>
</feature>
<dbReference type="STRING" id="100816.A0A175W6N5"/>
<dbReference type="Gene3D" id="3.30.559.30">
    <property type="entry name" value="Nonribosomal peptide synthetase, condensation domain"/>
    <property type="match status" value="1"/>
</dbReference>
<dbReference type="PANTHER" id="PTHR42034:SF1">
    <property type="entry name" value="CONDENSATION DOMAIN-CONTAINING PROTEIN"/>
    <property type="match status" value="1"/>
</dbReference>
<protein>
    <submittedName>
        <fullName evidence="2">Uncharacterized protein</fullName>
    </submittedName>
</protein>